<dbReference type="GO" id="GO:0006310">
    <property type="term" value="P:DNA recombination"/>
    <property type="evidence" value="ECO:0007669"/>
    <property type="project" value="InterPro"/>
</dbReference>
<dbReference type="EMBL" id="AODD01000002">
    <property type="protein sequence ID" value="EUJ24736.1"/>
    <property type="molecule type" value="Genomic_DNA"/>
</dbReference>
<dbReference type="OrthoDB" id="5114842at2"/>
<reference evidence="1 2" key="1">
    <citation type="journal article" date="2014" name="Int. J. Syst. Evol. Microbiol.">
        <title>Listeria floridensis sp. nov., Listeria aquatica sp. nov., Listeria cornellensis sp. nov., Listeria riparia sp. nov. and Listeria grandensis sp. nov., from agricultural and natural environments.</title>
        <authorList>
            <person name="den Bakker H.C."/>
            <person name="Warchocki S."/>
            <person name="Wright E.M."/>
            <person name="Allred A.F."/>
            <person name="Ahlstrom C."/>
            <person name="Manuel C.S."/>
            <person name="Stasiewicz M.J."/>
            <person name="Burrell A."/>
            <person name="Roof S."/>
            <person name="Strawn L."/>
            <person name="Fortes E.D."/>
            <person name="Nightingale K.K."/>
            <person name="Kephart D."/>
            <person name="Wiedmann M."/>
        </authorList>
    </citation>
    <scope>NUCLEOTIDE SEQUENCE [LARGE SCALE GENOMIC DNA]</scope>
    <source>
        <strain evidence="2">FSL F6-971</strain>
    </source>
</reference>
<gene>
    <name evidence="1" type="ORF">PGRAN_02535</name>
</gene>
<evidence type="ECO:0000313" key="2">
    <source>
        <dbReference type="Proteomes" id="UP000019253"/>
    </source>
</evidence>
<dbReference type="STRING" id="1265819.PGRAN_02535"/>
<dbReference type="AlphaFoldDB" id="W7BNW4"/>
<dbReference type="SUPFAM" id="SSF103084">
    <property type="entry name" value="Holliday junction resolvase RusA"/>
    <property type="match status" value="1"/>
</dbReference>
<protein>
    <submittedName>
        <fullName evidence="1">Holliday junction resolvase</fullName>
    </submittedName>
</protein>
<dbReference type="Pfam" id="PF05866">
    <property type="entry name" value="RusA"/>
    <property type="match status" value="1"/>
</dbReference>
<dbReference type="Gene3D" id="3.30.1330.70">
    <property type="entry name" value="Holliday junction resolvase RusA"/>
    <property type="match status" value="1"/>
</dbReference>
<dbReference type="RefSeq" id="WP_036064737.1">
    <property type="nucleotide sequence ID" value="NZ_AODD01000002.1"/>
</dbReference>
<keyword evidence="2" id="KW-1185">Reference proteome</keyword>
<accession>W7BNW4</accession>
<dbReference type="GO" id="GO:0000287">
    <property type="term" value="F:magnesium ion binding"/>
    <property type="evidence" value="ECO:0007669"/>
    <property type="project" value="InterPro"/>
</dbReference>
<sequence length="149" mass="17207">MSKRTLEFDIPLEPVAQGRPIFSKFGGARDPEKSKKYKDQIKQMLRFNKPDKPLEGPLLVDLTFYREIPSTFSKKKRAAALAGRLLPTQRPDVDNYAKAILDSISGNLYQDDSQVTELRCRKRYSEYLHTHVIIRELQDSKPEQIALEI</sequence>
<dbReference type="InterPro" id="IPR036614">
    <property type="entry name" value="RusA-like_sf"/>
</dbReference>
<comment type="caution">
    <text evidence="1">The sequence shown here is derived from an EMBL/GenBank/DDBJ whole genome shotgun (WGS) entry which is preliminary data.</text>
</comment>
<organism evidence="1 2">
    <name type="scientific">Listeria grandensis FSL F6-0971</name>
    <dbReference type="NCBI Taxonomy" id="1265819"/>
    <lineage>
        <taxon>Bacteria</taxon>
        <taxon>Bacillati</taxon>
        <taxon>Bacillota</taxon>
        <taxon>Bacilli</taxon>
        <taxon>Bacillales</taxon>
        <taxon>Listeriaceae</taxon>
        <taxon>Listeria</taxon>
    </lineage>
</organism>
<proteinExistence type="predicted"/>
<dbReference type="Proteomes" id="UP000019253">
    <property type="component" value="Unassembled WGS sequence"/>
</dbReference>
<name>W7BNW4_9LIST</name>
<evidence type="ECO:0000313" key="1">
    <source>
        <dbReference type="EMBL" id="EUJ24736.1"/>
    </source>
</evidence>
<dbReference type="GO" id="GO:0006281">
    <property type="term" value="P:DNA repair"/>
    <property type="evidence" value="ECO:0007669"/>
    <property type="project" value="InterPro"/>
</dbReference>
<dbReference type="InterPro" id="IPR008822">
    <property type="entry name" value="Endonuclease_RusA-like"/>
</dbReference>